<evidence type="ECO:0000313" key="2">
    <source>
        <dbReference type="EMBL" id="OIQ69566.1"/>
    </source>
</evidence>
<proteinExistence type="predicted"/>
<accession>A0A1J5PDY6</accession>
<sequence length="56" mass="5961">MAQTAKTQQSRLTPSPKALQKALKQSAKQAQRLADAFGVTVPSIKPKPTDSARNLG</sequence>
<feature type="compositionally biased region" description="Low complexity" evidence="1">
    <location>
        <begin position="17"/>
        <end position="26"/>
    </location>
</feature>
<gene>
    <name evidence="2" type="ORF">GALL_488320</name>
</gene>
<dbReference type="EMBL" id="MLJW01004656">
    <property type="protein sequence ID" value="OIQ69566.1"/>
    <property type="molecule type" value="Genomic_DNA"/>
</dbReference>
<organism evidence="2">
    <name type="scientific">mine drainage metagenome</name>
    <dbReference type="NCBI Taxonomy" id="410659"/>
    <lineage>
        <taxon>unclassified sequences</taxon>
        <taxon>metagenomes</taxon>
        <taxon>ecological metagenomes</taxon>
    </lineage>
</organism>
<name>A0A1J5PDY6_9ZZZZ</name>
<evidence type="ECO:0000256" key="1">
    <source>
        <dbReference type="SAM" id="MobiDB-lite"/>
    </source>
</evidence>
<feature type="region of interest" description="Disordered" evidence="1">
    <location>
        <begin position="1"/>
        <end position="26"/>
    </location>
</feature>
<comment type="caution">
    <text evidence="2">The sequence shown here is derived from an EMBL/GenBank/DDBJ whole genome shotgun (WGS) entry which is preliminary data.</text>
</comment>
<protein>
    <submittedName>
        <fullName evidence="2">Uncharacterized protein</fullName>
    </submittedName>
</protein>
<dbReference type="AlphaFoldDB" id="A0A1J5PDY6"/>
<feature type="compositionally biased region" description="Polar residues" evidence="1">
    <location>
        <begin position="1"/>
        <end position="13"/>
    </location>
</feature>
<reference evidence="2" key="1">
    <citation type="submission" date="2016-10" db="EMBL/GenBank/DDBJ databases">
        <title>Sequence of Gallionella enrichment culture.</title>
        <authorList>
            <person name="Poehlein A."/>
            <person name="Muehling M."/>
            <person name="Daniel R."/>
        </authorList>
    </citation>
    <scope>NUCLEOTIDE SEQUENCE</scope>
</reference>